<organism evidence="9 10">
    <name type="scientific">Oleiphilus messinensis</name>
    <dbReference type="NCBI Taxonomy" id="141451"/>
    <lineage>
        <taxon>Bacteria</taxon>
        <taxon>Pseudomonadati</taxon>
        <taxon>Pseudomonadota</taxon>
        <taxon>Gammaproteobacteria</taxon>
        <taxon>Oceanospirillales</taxon>
        <taxon>Oleiphilaceae</taxon>
        <taxon>Oleiphilus</taxon>
    </lineage>
</organism>
<dbReference type="GO" id="GO:0005737">
    <property type="term" value="C:cytoplasm"/>
    <property type="evidence" value="ECO:0007669"/>
    <property type="project" value="UniProtKB-SubCell"/>
</dbReference>
<evidence type="ECO:0000256" key="1">
    <source>
        <dbReference type="ARBA" id="ARBA00004138"/>
    </source>
</evidence>
<reference evidence="9 10" key="1">
    <citation type="submission" date="2017-05" db="EMBL/GenBank/DDBJ databases">
        <title>Genomic insights into alkan degradation activity of Oleiphilus messinensis.</title>
        <authorList>
            <person name="Kozyavkin S.A."/>
            <person name="Slesarev A.I."/>
            <person name="Golyshin P.N."/>
            <person name="Korzhenkov A."/>
            <person name="Golyshina O.N."/>
            <person name="Toshchakov S.V."/>
        </authorList>
    </citation>
    <scope>NUCLEOTIDE SEQUENCE [LARGE SCALE GENOMIC DNA]</scope>
    <source>
        <strain evidence="9 10">ME102</strain>
    </source>
</reference>
<dbReference type="Pfam" id="PF20611">
    <property type="entry name" value="DUF6801"/>
    <property type="match status" value="1"/>
</dbReference>
<dbReference type="EMBL" id="CP021425">
    <property type="protein sequence ID" value="ARU55210.1"/>
    <property type="molecule type" value="Genomic_DNA"/>
</dbReference>
<keyword evidence="10" id="KW-1185">Reference proteome</keyword>
<keyword evidence="6" id="KW-0732">Signal</keyword>
<evidence type="ECO:0000256" key="2">
    <source>
        <dbReference type="ARBA" id="ARBA00004496"/>
    </source>
</evidence>
<dbReference type="InterPro" id="IPR053879">
    <property type="entry name" value="HYDIN_VesB_CFA65-like_Ig"/>
</dbReference>
<protein>
    <submittedName>
        <fullName evidence="9">CARDB domain protein</fullName>
    </submittedName>
</protein>
<keyword evidence="4" id="KW-0969">Cilium</keyword>
<evidence type="ECO:0000259" key="7">
    <source>
        <dbReference type="Pfam" id="PF20611"/>
    </source>
</evidence>
<dbReference type="InterPro" id="IPR046542">
    <property type="entry name" value="DUF6801"/>
</dbReference>
<keyword evidence="3" id="KW-0963">Cytoplasm</keyword>
<dbReference type="RefSeq" id="WP_232465267.1">
    <property type="nucleotide sequence ID" value="NZ_CP021425.1"/>
</dbReference>
<gene>
    <name evidence="9" type="ORF">OLMES_1125</name>
</gene>
<evidence type="ECO:0000313" key="10">
    <source>
        <dbReference type="Proteomes" id="UP000196027"/>
    </source>
</evidence>
<dbReference type="Proteomes" id="UP000196027">
    <property type="component" value="Chromosome"/>
</dbReference>
<dbReference type="KEGG" id="ome:OLMES_1125"/>
<name>A0A1Y0I4P9_9GAMM</name>
<evidence type="ECO:0000256" key="3">
    <source>
        <dbReference type="ARBA" id="ARBA00022490"/>
    </source>
</evidence>
<feature type="domain" description="HYDIN/VesB/CFA65-like Ig-like" evidence="8">
    <location>
        <begin position="322"/>
        <end position="413"/>
    </location>
</feature>
<dbReference type="InterPro" id="IPR013783">
    <property type="entry name" value="Ig-like_fold"/>
</dbReference>
<dbReference type="NCBIfam" id="NF012200">
    <property type="entry name" value="choice_anch_D"/>
    <property type="match status" value="2"/>
</dbReference>
<accession>A0A1Y0I4P9</accession>
<evidence type="ECO:0000256" key="4">
    <source>
        <dbReference type="ARBA" id="ARBA00023069"/>
    </source>
</evidence>
<feature type="domain" description="HYDIN/VesB/CFA65-like Ig-like" evidence="8">
    <location>
        <begin position="214"/>
        <end position="313"/>
    </location>
</feature>
<feature type="domain" description="DUF6801" evidence="7">
    <location>
        <begin position="40"/>
        <end position="198"/>
    </location>
</feature>
<sequence>MKTIKFKMNPIRSAMLGAAMIAANNVAMAAPVSKTLEMVCPFPLIGDQTIIAQISADFPEEVVLADNPVVPPILIDTITTVPDKARQGLAFVGATTITGTATSINTIHTVSEDIPNITELTIESTTVPMDETGPFDVPADGMTPEVAFNESHIGTAYITVDDLVLNLVNLKEDGTQAPAPIGEFESDCTIVEGQDTTLTSFEVVGDIVVEDPADIDVDVASVDFGTLQLGQTATETVTITNTGDLDLGINSISIAGADASAFVETNACTTIAGGASCAVDVTYTASEEGSQAANLVIASTDSDEPTVTVALTGTGQVELKPEIEVVGSVDFGTIIEGTTKTETITIENTGGAALTISSVEVTGSEFVEVGSDCATVPAGSSCAVDVMYAAVLGASTGTLTILSDDEDEGTTTVALTGVGEEEDIEPPCCDIEISLNVEGGSYIAASDATLPLQGDIVSLLNLSTGLFTGDLLLAPTQGKFDIIQGWSKYQATAHVEFESVGITEGSLIDGKLVATSQAYVKLPKVTKTLFGFIDWPIGGGANCRTSEPVTFNVSSPDGEPFDPILGGRVVGTYELPPLENCGLLTSILNLKMAGPGNTIDLIMTPILD</sequence>
<proteinExistence type="predicted"/>
<comment type="subcellular location">
    <subcellularLocation>
        <location evidence="1">Cell projection</location>
        <location evidence="1">Cilium</location>
    </subcellularLocation>
    <subcellularLocation>
        <location evidence="2">Cytoplasm</location>
    </subcellularLocation>
</comment>
<evidence type="ECO:0000256" key="5">
    <source>
        <dbReference type="ARBA" id="ARBA00023273"/>
    </source>
</evidence>
<dbReference type="Gene3D" id="2.60.40.10">
    <property type="entry name" value="Immunoglobulins"/>
    <property type="match status" value="2"/>
</dbReference>
<feature type="signal peptide" evidence="6">
    <location>
        <begin position="1"/>
        <end position="29"/>
    </location>
</feature>
<keyword evidence="5" id="KW-0966">Cell projection</keyword>
<evidence type="ECO:0000256" key="6">
    <source>
        <dbReference type="SAM" id="SignalP"/>
    </source>
</evidence>
<evidence type="ECO:0000259" key="8">
    <source>
        <dbReference type="Pfam" id="PF22544"/>
    </source>
</evidence>
<feature type="chain" id="PRO_5012237168" evidence="6">
    <location>
        <begin position="30"/>
        <end position="608"/>
    </location>
</feature>
<evidence type="ECO:0000313" key="9">
    <source>
        <dbReference type="EMBL" id="ARU55210.1"/>
    </source>
</evidence>
<dbReference type="Pfam" id="PF22544">
    <property type="entry name" value="HYDIN_VesB_CFA65-like_Ig"/>
    <property type="match status" value="2"/>
</dbReference>
<dbReference type="AlphaFoldDB" id="A0A1Y0I4P9"/>